<dbReference type="AlphaFoldDB" id="A0A7D5GF89"/>
<dbReference type="RefSeq" id="WP_179259190.1">
    <property type="nucleotide sequence ID" value="NZ_CP058601.1"/>
</dbReference>
<sequence>MDVIEALRAETGVVAVVGAGGKKTTLYALAEKAAREEDRRVVVTATVRIPPFDRNVTRVHVTADPIPAIKRTSDWPVGVVPGRDGEERYGGYDPGDVDRIASAEVADLVLVKADGARTREFKAPGTDEPQLPRRVDTVIPIASVRAVGKPLSSEYVHRPEHVSAITGRKRGDPVQAIDVARVLASERGGLTDVPDDATVVPLLNKVDDEDSRSDAEEIAAGLLERTPAVERVVLARMVADDPVVDVIEA</sequence>
<dbReference type="NCBIfam" id="TIGR03172">
    <property type="entry name" value="selenium cofactor biosynthesis protein YqeC"/>
    <property type="match status" value="1"/>
</dbReference>
<dbReference type="OrthoDB" id="291404at2157"/>
<dbReference type="Proteomes" id="UP000509241">
    <property type="component" value="Chromosome"/>
</dbReference>
<gene>
    <name evidence="1" type="primary">yqeC</name>
    <name evidence="1" type="ORF">HYG82_00585</name>
</gene>
<dbReference type="Pfam" id="PF19842">
    <property type="entry name" value="YqeC"/>
    <property type="match status" value="1"/>
</dbReference>
<name>A0A7D5GF89_9EURY</name>
<organism evidence="1 2">
    <name type="scientific">Natrinema halophilum</name>
    <dbReference type="NCBI Taxonomy" id="1699371"/>
    <lineage>
        <taxon>Archaea</taxon>
        <taxon>Methanobacteriati</taxon>
        <taxon>Methanobacteriota</taxon>
        <taxon>Stenosarchaea group</taxon>
        <taxon>Halobacteria</taxon>
        <taxon>Halobacteriales</taxon>
        <taxon>Natrialbaceae</taxon>
        <taxon>Natrinema</taxon>
    </lineage>
</organism>
<reference evidence="1 2" key="1">
    <citation type="submission" date="2020-07" db="EMBL/GenBank/DDBJ databases">
        <authorList>
            <person name="Cui H."/>
        </authorList>
    </citation>
    <scope>NUCLEOTIDE SEQUENCE [LARGE SCALE GENOMIC DNA]</scope>
    <source>
        <strain evidence="1 2">YPL8</strain>
    </source>
</reference>
<keyword evidence="2" id="KW-1185">Reference proteome</keyword>
<protein>
    <submittedName>
        <fullName evidence="1">Selenium-dependent hydroxylase accessory protein YqeC</fullName>
    </submittedName>
</protein>
<dbReference type="EMBL" id="CP058601">
    <property type="protein sequence ID" value="QLG47447.1"/>
    <property type="molecule type" value="Genomic_DNA"/>
</dbReference>
<dbReference type="KEGG" id="haly:HYG82_00585"/>
<evidence type="ECO:0000313" key="2">
    <source>
        <dbReference type="Proteomes" id="UP000509241"/>
    </source>
</evidence>
<dbReference type="InterPro" id="IPR017587">
    <property type="entry name" value="YqeC"/>
</dbReference>
<evidence type="ECO:0000313" key="1">
    <source>
        <dbReference type="EMBL" id="QLG47447.1"/>
    </source>
</evidence>
<dbReference type="GeneID" id="56031742"/>
<proteinExistence type="predicted"/>
<accession>A0A7D5GF89</accession>